<name>A0A1I7VWH8_LOALO</name>
<sequence>MQRFSGCSHSDLQPLENYVNLSYDKAFCIVKSTLRNVNASELPTTCKTGKLWTPLPMATLAVNNSNYQRNNIVKNYGMFGFHNNDY</sequence>
<accession>A0A1S0TK30</accession>
<evidence type="ECO:0000313" key="1">
    <source>
        <dbReference type="EMBL" id="EFO15132.2"/>
    </source>
</evidence>
<dbReference type="AlphaFoldDB" id="A0A1I7VWH8"/>
<dbReference type="GeneID" id="9950852"/>
<reference evidence="1 2" key="1">
    <citation type="submission" date="2012-04" db="EMBL/GenBank/DDBJ databases">
        <title>The Genome Sequence of Loa loa.</title>
        <authorList>
            <consortium name="The Broad Institute Genome Sequencing Platform"/>
            <consortium name="Broad Institute Genome Sequencing Center for Infectious Disease"/>
            <person name="Nutman T.B."/>
            <person name="Fink D.L."/>
            <person name="Russ C."/>
            <person name="Young S."/>
            <person name="Zeng Q."/>
            <person name="Gargeya S."/>
            <person name="Alvarado L."/>
            <person name="Berlin A."/>
            <person name="Chapman S.B."/>
            <person name="Chen Z."/>
            <person name="Freedman E."/>
            <person name="Gellesch M."/>
            <person name="Goldberg J."/>
            <person name="Griggs A."/>
            <person name="Gujja S."/>
            <person name="Heilman E.R."/>
            <person name="Heiman D."/>
            <person name="Howarth C."/>
            <person name="Mehta T."/>
            <person name="Neiman D."/>
            <person name="Pearson M."/>
            <person name="Roberts A."/>
            <person name="Saif S."/>
            <person name="Shea T."/>
            <person name="Shenoy N."/>
            <person name="Sisk P."/>
            <person name="Stolte C."/>
            <person name="Sykes S."/>
            <person name="White J."/>
            <person name="Yandava C."/>
            <person name="Haas B."/>
            <person name="Henn M.R."/>
            <person name="Nusbaum C."/>
            <person name="Birren B."/>
        </authorList>
    </citation>
    <scope>NUCLEOTIDE SEQUENCE [LARGE SCALE GENOMIC DNA]</scope>
</reference>
<dbReference type="InParanoid" id="A0A1I7VWH8"/>
<dbReference type="KEGG" id="loa:LOAG_13380"/>
<evidence type="ECO:0000313" key="2">
    <source>
        <dbReference type="Proteomes" id="UP000095285"/>
    </source>
</evidence>
<protein>
    <submittedName>
        <fullName evidence="1 3">Uncharacterized protein</fullName>
    </submittedName>
</protein>
<reference evidence="3" key="2">
    <citation type="submission" date="2016-11" db="UniProtKB">
        <authorList>
            <consortium name="WormBaseParasite"/>
        </authorList>
    </citation>
    <scope>IDENTIFICATION</scope>
</reference>
<dbReference type="CTD" id="9950852"/>
<proteinExistence type="predicted"/>
<dbReference type="WBParaSite" id="EN70_7041">
    <property type="protein sequence ID" value="EN70_7041"/>
    <property type="gene ID" value="EN70_7041"/>
</dbReference>
<organism evidence="2 3">
    <name type="scientific">Loa loa</name>
    <name type="common">Eye worm</name>
    <name type="synonym">Filaria loa</name>
    <dbReference type="NCBI Taxonomy" id="7209"/>
    <lineage>
        <taxon>Eukaryota</taxon>
        <taxon>Metazoa</taxon>
        <taxon>Ecdysozoa</taxon>
        <taxon>Nematoda</taxon>
        <taxon>Chromadorea</taxon>
        <taxon>Rhabditida</taxon>
        <taxon>Spirurina</taxon>
        <taxon>Spiruromorpha</taxon>
        <taxon>Filarioidea</taxon>
        <taxon>Onchocercidae</taxon>
        <taxon>Loa</taxon>
    </lineage>
</organism>
<dbReference type="Proteomes" id="UP000095285">
    <property type="component" value="Unassembled WGS sequence"/>
</dbReference>
<evidence type="ECO:0000313" key="3">
    <source>
        <dbReference type="WBParaSite" id="EN70_7041"/>
    </source>
</evidence>
<dbReference type="EMBL" id="JH712122">
    <property type="protein sequence ID" value="EFO15132.2"/>
    <property type="molecule type" value="Genomic_DNA"/>
</dbReference>
<keyword evidence="2" id="KW-1185">Reference proteome</keyword>
<dbReference type="RefSeq" id="XP_003148937.2">
    <property type="nucleotide sequence ID" value="XM_003148889.2"/>
</dbReference>
<gene>
    <name evidence="1 3" type="ORF">LOAG_13380</name>
</gene>
<accession>A0A1I7VWH8</accession>